<evidence type="ECO:0000256" key="1">
    <source>
        <dbReference type="ARBA" id="ARBA00008791"/>
    </source>
</evidence>
<gene>
    <name evidence="3" type="ORF">ACFPN5_23435</name>
</gene>
<keyword evidence="4" id="KW-1185">Reference proteome</keyword>
<dbReference type="CDD" id="cd00293">
    <property type="entry name" value="USP-like"/>
    <property type="match status" value="1"/>
</dbReference>
<dbReference type="InterPro" id="IPR006015">
    <property type="entry name" value="Universal_stress_UspA"/>
</dbReference>
<sequence>MFIEKICVATDGSDLASRAAQMAVLLAKSGGGRILAFSVAQPRTSAATDGEPGAGADSETGGALKAAEARVATIARIARAGGVSCEVATALAGAAGPEIVRAAEDHGCDLIIVGVHSPHDRHRHRQGTGSTAQHLLAWSSIPVLVYRDPREASTPEFRDGDAP</sequence>
<feature type="domain" description="UspA" evidence="2">
    <location>
        <begin position="4"/>
        <end position="147"/>
    </location>
</feature>
<dbReference type="Gene3D" id="3.40.50.620">
    <property type="entry name" value="HUPs"/>
    <property type="match status" value="1"/>
</dbReference>
<evidence type="ECO:0000259" key="2">
    <source>
        <dbReference type="Pfam" id="PF00582"/>
    </source>
</evidence>
<dbReference type="Proteomes" id="UP001596050">
    <property type="component" value="Unassembled WGS sequence"/>
</dbReference>
<dbReference type="InterPro" id="IPR006016">
    <property type="entry name" value="UspA"/>
</dbReference>
<accession>A0ABW0LA41</accession>
<reference evidence="4" key="1">
    <citation type="journal article" date="2019" name="Int. J. Syst. Evol. Microbiol.">
        <title>The Global Catalogue of Microorganisms (GCM) 10K type strain sequencing project: providing services to taxonomists for standard genome sequencing and annotation.</title>
        <authorList>
            <consortium name="The Broad Institute Genomics Platform"/>
            <consortium name="The Broad Institute Genome Sequencing Center for Infectious Disease"/>
            <person name="Wu L."/>
            <person name="Ma J."/>
        </authorList>
    </citation>
    <scope>NUCLEOTIDE SEQUENCE [LARGE SCALE GENOMIC DNA]</scope>
    <source>
        <strain evidence="4">KACC 12649</strain>
    </source>
</reference>
<comment type="caution">
    <text evidence="3">The sequence shown here is derived from an EMBL/GenBank/DDBJ whole genome shotgun (WGS) entry which is preliminary data.</text>
</comment>
<protein>
    <submittedName>
        <fullName evidence="3">Universal stress protein</fullName>
    </submittedName>
</protein>
<dbReference type="RefSeq" id="WP_379786261.1">
    <property type="nucleotide sequence ID" value="NZ_JBHSMU010000019.1"/>
</dbReference>
<evidence type="ECO:0000313" key="4">
    <source>
        <dbReference type="Proteomes" id="UP001596050"/>
    </source>
</evidence>
<dbReference type="SUPFAM" id="SSF52402">
    <property type="entry name" value="Adenine nucleotide alpha hydrolases-like"/>
    <property type="match status" value="1"/>
</dbReference>
<comment type="similarity">
    <text evidence="1">Belongs to the universal stress protein A family.</text>
</comment>
<evidence type="ECO:0000313" key="3">
    <source>
        <dbReference type="EMBL" id="MFC5462770.1"/>
    </source>
</evidence>
<dbReference type="EMBL" id="JBHSMU010000019">
    <property type="protein sequence ID" value="MFC5462770.1"/>
    <property type="molecule type" value="Genomic_DNA"/>
</dbReference>
<dbReference type="PANTHER" id="PTHR46268:SF6">
    <property type="entry name" value="UNIVERSAL STRESS PROTEIN UP12"/>
    <property type="match status" value="1"/>
</dbReference>
<name>A0ABW0LA41_9BURK</name>
<proteinExistence type="inferred from homology"/>
<organism evidence="3 4">
    <name type="scientific">Massilia niabensis</name>
    <dbReference type="NCBI Taxonomy" id="544910"/>
    <lineage>
        <taxon>Bacteria</taxon>
        <taxon>Pseudomonadati</taxon>
        <taxon>Pseudomonadota</taxon>
        <taxon>Betaproteobacteria</taxon>
        <taxon>Burkholderiales</taxon>
        <taxon>Oxalobacteraceae</taxon>
        <taxon>Telluria group</taxon>
        <taxon>Massilia</taxon>
    </lineage>
</organism>
<dbReference type="InterPro" id="IPR014729">
    <property type="entry name" value="Rossmann-like_a/b/a_fold"/>
</dbReference>
<dbReference type="PRINTS" id="PR01438">
    <property type="entry name" value="UNVRSLSTRESS"/>
</dbReference>
<dbReference type="PANTHER" id="PTHR46268">
    <property type="entry name" value="STRESS RESPONSE PROTEIN NHAX"/>
    <property type="match status" value="1"/>
</dbReference>
<dbReference type="Pfam" id="PF00582">
    <property type="entry name" value="Usp"/>
    <property type="match status" value="1"/>
</dbReference>